<dbReference type="Proteomes" id="UP000199643">
    <property type="component" value="Unassembled WGS sequence"/>
</dbReference>
<dbReference type="SMART" id="SM00850">
    <property type="entry name" value="LytTR"/>
    <property type="match status" value="1"/>
</dbReference>
<feature type="domain" description="HTH LytTR-type" evidence="3">
    <location>
        <begin position="142"/>
        <end position="244"/>
    </location>
</feature>
<dbReference type="InterPro" id="IPR007492">
    <property type="entry name" value="LytTR_DNA-bd_dom"/>
</dbReference>
<evidence type="ECO:0000259" key="2">
    <source>
        <dbReference type="PROSITE" id="PS50110"/>
    </source>
</evidence>
<feature type="modified residue" description="4-aspartylphosphate" evidence="1">
    <location>
        <position position="56"/>
    </location>
</feature>
<evidence type="ECO:0000256" key="1">
    <source>
        <dbReference type="PROSITE-ProRule" id="PRU00169"/>
    </source>
</evidence>
<dbReference type="SMART" id="SM00448">
    <property type="entry name" value="REC"/>
    <property type="match status" value="1"/>
</dbReference>
<dbReference type="RefSeq" id="WP_090505010.1">
    <property type="nucleotide sequence ID" value="NZ_FNCH01000037.1"/>
</dbReference>
<dbReference type="Pfam" id="PF00072">
    <property type="entry name" value="Response_reg"/>
    <property type="match status" value="1"/>
</dbReference>
<dbReference type="InterPro" id="IPR046947">
    <property type="entry name" value="LytR-like"/>
</dbReference>
<dbReference type="GO" id="GO:0003677">
    <property type="term" value="F:DNA binding"/>
    <property type="evidence" value="ECO:0007669"/>
    <property type="project" value="InterPro"/>
</dbReference>
<organism evidence="4 5">
    <name type="scientific">Pedobacter terrae</name>
    <dbReference type="NCBI Taxonomy" id="405671"/>
    <lineage>
        <taxon>Bacteria</taxon>
        <taxon>Pseudomonadati</taxon>
        <taxon>Bacteroidota</taxon>
        <taxon>Sphingobacteriia</taxon>
        <taxon>Sphingobacteriales</taxon>
        <taxon>Sphingobacteriaceae</taxon>
        <taxon>Pedobacter</taxon>
    </lineage>
</organism>
<proteinExistence type="predicted"/>
<keyword evidence="1" id="KW-0597">Phosphoprotein</keyword>
<dbReference type="SUPFAM" id="SSF52172">
    <property type="entry name" value="CheY-like"/>
    <property type="match status" value="1"/>
</dbReference>
<dbReference type="OrthoDB" id="9787344at2"/>
<dbReference type="EMBL" id="FNCH01000037">
    <property type="protein sequence ID" value="SDH68465.1"/>
    <property type="molecule type" value="Genomic_DNA"/>
</dbReference>
<feature type="domain" description="Response regulatory" evidence="2">
    <location>
        <begin position="5"/>
        <end position="116"/>
    </location>
</feature>
<dbReference type="GO" id="GO:0000156">
    <property type="term" value="F:phosphorelay response regulator activity"/>
    <property type="evidence" value="ECO:0007669"/>
    <property type="project" value="InterPro"/>
</dbReference>
<dbReference type="PROSITE" id="PS50110">
    <property type="entry name" value="RESPONSE_REGULATORY"/>
    <property type="match status" value="1"/>
</dbReference>
<dbReference type="PANTHER" id="PTHR37299:SF1">
    <property type="entry name" value="STAGE 0 SPORULATION PROTEIN A HOMOLOG"/>
    <property type="match status" value="1"/>
</dbReference>
<reference evidence="5" key="1">
    <citation type="submission" date="2016-10" db="EMBL/GenBank/DDBJ databases">
        <authorList>
            <person name="Varghese N."/>
            <person name="Submissions S."/>
        </authorList>
    </citation>
    <scope>NUCLEOTIDE SEQUENCE [LARGE SCALE GENOMIC DNA]</scope>
    <source>
        <strain evidence="5">DSM 17933</strain>
    </source>
</reference>
<evidence type="ECO:0000259" key="3">
    <source>
        <dbReference type="PROSITE" id="PS50930"/>
    </source>
</evidence>
<accession>A0A1G8EF00</accession>
<dbReference type="Gene3D" id="3.40.50.2300">
    <property type="match status" value="1"/>
</dbReference>
<dbReference type="Gene3D" id="2.40.50.1020">
    <property type="entry name" value="LytTr DNA-binding domain"/>
    <property type="match status" value="1"/>
</dbReference>
<name>A0A1G8EF00_9SPHI</name>
<dbReference type="PANTHER" id="PTHR37299">
    <property type="entry name" value="TRANSCRIPTIONAL REGULATOR-RELATED"/>
    <property type="match status" value="1"/>
</dbReference>
<protein>
    <submittedName>
        <fullName evidence="4">Two-component system, LytT family, response regulator</fullName>
    </submittedName>
</protein>
<dbReference type="InterPro" id="IPR011006">
    <property type="entry name" value="CheY-like_superfamily"/>
</dbReference>
<dbReference type="STRING" id="405671.SAMN05421827_1379"/>
<gene>
    <name evidence="4" type="ORF">SAMN05421827_1379</name>
</gene>
<dbReference type="PROSITE" id="PS50930">
    <property type="entry name" value="HTH_LYTTR"/>
    <property type="match status" value="1"/>
</dbReference>
<dbReference type="InterPro" id="IPR001789">
    <property type="entry name" value="Sig_transdc_resp-reg_receiver"/>
</dbReference>
<dbReference type="AlphaFoldDB" id="A0A1G8EF00"/>
<dbReference type="Pfam" id="PF04397">
    <property type="entry name" value="LytTR"/>
    <property type="match status" value="1"/>
</dbReference>
<evidence type="ECO:0000313" key="4">
    <source>
        <dbReference type="EMBL" id="SDH68465.1"/>
    </source>
</evidence>
<keyword evidence="5" id="KW-1185">Reference proteome</keyword>
<evidence type="ECO:0000313" key="5">
    <source>
        <dbReference type="Proteomes" id="UP000199643"/>
    </source>
</evidence>
<sequence length="244" mass="27857">MIQKRILIAEDEKPALKLISEYLKAYPSLDIIATCEDGNETISSINKLKPDVVFLDIQMPLKSGFEVIQEIEHIPQIIFTTAYDDFAIQAFEVNAVDYILKPYTRERLNQAVQKINLHDAGMTKALQLLSDSLTITQYPKRILVEQGQKLVNILTESIICIEASGDYSIIRTADQTFLSNRGISELDKKLDPQFFRRIHRSSIVSMSSVREARRDLSGLTLILVNGMEMRVSRSYSEEIRKLIF</sequence>